<feature type="region of interest" description="Disordered" evidence="1">
    <location>
        <begin position="164"/>
        <end position="217"/>
    </location>
</feature>
<comment type="caution">
    <text evidence="2">The sequence shown here is derived from an EMBL/GenBank/DDBJ whole genome shotgun (WGS) entry which is preliminary data.</text>
</comment>
<feature type="region of interest" description="Disordered" evidence="1">
    <location>
        <begin position="128"/>
        <end position="148"/>
    </location>
</feature>
<name>A0A9W9QHQ5_PENBR</name>
<evidence type="ECO:0000256" key="1">
    <source>
        <dbReference type="SAM" id="MobiDB-lite"/>
    </source>
</evidence>
<sequence length="217" mass="24335">MSLKRKASFTALPTSPSVPAPSEWNMTLDGNTHLHSRTRKRFRDDRPSENVIYRKFLYPHVQPRAPKLLVNWADRELPENTLRWIYSAQKQQQPTATIENDAMDSEPTIEPEVVDPRQQTLHSFFKAPQQSSTFRPSRQALAPRANETASVNEDIMRYQAFNQMNGTGSSSASESNSPGVQIGADVDMDMDMDTDAGSGSDGSNQTPNNWMGATSWM</sequence>
<proteinExistence type="predicted"/>
<accession>A0A9W9QHQ5</accession>
<gene>
    <name evidence="2" type="ORF">N7452_004874</name>
</gene>
<reference evidence="2" key="1">
    <citation type="submission" date="2022-12" db="EMBL/GenBank/DDBJ databases">
        <authorList>
            <person name="Petersen C."/>
        </authorList>
    </citation>
    <scope>NUCLEOTIDE SEQUENCE</scope>
    <source>
        <strain evidence="2">IBT 35673</strain>
    </source>
</reference>
<protein>
    <submittedName>
        <fullName evidence="2">Uncharacterized protein</fullName>
    </submittedName>
</protein>
<dbReference type="AlphaFoldDB" id="A0A9W9QHQ5"/>
<dbReference type="EMBL" id="JAPZBQ010000003">
    <property type="protein sequence ID" value="KAJ5338146.1"/>
    <property type="molecule type" value="Genomic_DNA"/>
</dbReference>
<feature type="compositionally biased region" description="Polar residues" evidence="1">
    <location>
        <begin position="204"/>
        <end position="217"/>
    </location>
</feature>
<dbReference type="Proteomes" id="UP001147695">
    <property type="component" value="Unassembled WGS sequence"/>
</dbReference>
<reference evidence="2" key="2">
    <citation type="journal article" date="2023" name="IMA Fungus">
        <title>Comparative genomic study of the Penicillium genus elucidates a diverse pangenome and 15 lateral gene transfer events.</title>
        <authorList>
            <person name="Petersen C."/>
            <person name="Sorensen T."/>
            <person name="Nielsen M.R."/>
            <person name="Sondergaard T.E."/>
            <person name="Sorensen J.L."/>
            <person name="Fitzpatrick D.A."/>
            <person name="Frisvad J.C."/>
            <person name="Nielsen K.L."/>
        </authorList>
    </citation>
    <scope>NUCLEOTIDE SEQUENCE</scope>
    <source>
        <strain evidence="2">IBT 35673</strain>
    </source>
</reference>
<evidence type="ECO:0000313" key="2">
    <source>
        <dbReference type="EMBL" id="KAJ5338146.1"/>
    </source>
</evidence>
<organism evidence="2 3">
    <name type="scientific">Penicillium brevicompactum</name>
    <dbReference type="NCBI Taxonomy" id="5074"/>
    <lineage>
        <taxon>Eukaryota</taxon>
        <taxon>Fungi</taxon>
        <taxon>Dikarya</taxon>
        <taxon>Ascomycota</taxon>
        <taxon>Pezizomycotina</taxon>
        <taxon>Eurotiomycetes</taxon>
        <taxon>Eurotiomycetidae</taxon>
        <taxon>Eurotiales</taxon>
        <taxon>Aspergillaceae</taxon>
        <taxon>Penicillium</taxon>
    </lineage>
</organism>
<evidence type="ECO:0000313" key="3">
    <source>
        <dbReference type="Proteomes" id="UP001147695"/>
    </source>
</evidence>
<feature type="region of interest" description="Disordered" evidence="1">
    <location>
        <begin position="1"/>
        <end position="30"/>
    </location>
</feature>